<keyword evidence="4" id="KW-1185">Reference proteome</keyword>
<protein>
    <recommendedName>
        <fullName evidence="2">Barstar (barnase inhibitor) domain-containing protein</fullName>
    </recommendedName>
</protein>
<reference evidence="3 4" key="1">
    <citation type="submission" date="2023-07" db="EMBL/GenBank/DDBJ databases">
        <title>Sequencing the genomes of 1000 actinobacteria strains.</title>
        <authorList>
            <person name="Klenk H.-P."/>
        </authorList>
    </citation>
    <scope>NUCLEOTIDE SEQUENCE [LARGE SCALE GENOMIC DNA]</scope>
    <source>
        <strain evidence="3 4">DSM 44388</strain>
    </source>
</reference>
<gene>
    <name evidence="3" type="ORF">J2S57_007041</name>
</gene>
<evidence type="ECO:0000256" key="1">
    <source>
        <dbReference type="ARBA" id="ARBA00006845"/>
    </source>
</evidence>
<evidence type="ECO:0000313" key="3">
    <source>
        <dbReference type="EMBL" id="MDP9831292.1"/>
    </source>
</evidence>
<dbReference type="Proteomes" id="UP001235712">
    <property type="component" value="Unassembled WGS sequence"/>
</dbReference>
<sequence>MRPSPILLRAERTFCPLLRPADERSHALAQRGWSEAGLVVRVVRGRKCRTRQGLFDEFAAALQFPWFFKENWDAFGDCLADLDWLPHQAGHVIMVKEPEQVLAEASADDFEALVELLRLAAREWGSQAERGTWWDRPPVPFHVVLACLPHHTDDTRGRWEPNADLILLPDPPAAGTERAG</sequence>
<dbReference type="InterPro" id="IPR000468">
    <property type="entry name" value="Barstar"/>
</dbReference>
<dbReference type="Gene3D" id="3.30.370.10">
    <property type="entry name" value="Barstar-like"/>
    <property type="match status" value="1"/>
</dbReference>
<organism evidence="3 4">
    <name type="scientific">Kineosporia succinea</name>
    <dbReference type="NCBI Taxonomy" id="84632"/>
    <lineage>
        <taxon>Bacteria</taxon>
        <taxon>Bacillati</taxon>
        <taxon>Actinomycetota</taxon>
        <taxon>Actinomycetes</taxon>
        <taxon>Kineosporiales</taxon>
        <taxon>Kineosporiaceae</taxon>
        <taxon>Kineosporia</taxon>
    </lineage>
</organism>
<evidence type="ECO:0000313" key="4">
    <source>
        <dbReference type="Proteomes" id="UP001235712"/>
    </source>
</evidence>
<name>A0ABT9PF10_9ACTN</name>
<evidence type="ECO:0000259" key="2">
    <source>
        <dbReference type="Pfam" id="PF01337"/>
    </source>
</evidence>
<dbReference type="EMBL" id="JAUSQZ010000001">
    <property type="protein sequence ID" value="MDP9831292.1"/>
    <property type="molecule type" value="Genomic_DNA"/>
</dbReference>
<comment type="similarity">
    <text evidence="1">Belongs to the barstar family.</text>
</comment>
<dbReference type="SUPFAM" id="SSF52038">
    <property type="entry name" value="Barstar-related"/>
    <property type="match status" value="1"/>
</dbReference>
<dbReference type="InterPro" id="IPR035905">
    <property type="entry name" value="Barstar-like_sf"/>
</dbReference>
<proteinExistence type="inferred from homology"/>
<comment type="caution">
    <text evidence="3">The sequence shown here is derived from an EMBL/GenBank/DDBJ whole genome shotgun (WGS) entry which is preliminary data.</text>
</comment>
<accession>A0ABT9PF10</accession>
<dbReference type="Pfam" id="PF01337">
    <property type="entry name" value="Barstar"/>
    <property type="match status" value="1"/>
</dbReference>
<dbReference type="RefSeq" id="WP_307250923.1">
    <property type="nucleotide sequence ID" value="NZ_JAUSQZ010000001.1"/>
</dbReference>
<feature type="domain" description="Barstar (barnase inhibitor)" evidence="2">
    <location>
        <begin position="40"/>
        <end position="135"/>
    </location>
</feature>